<proteinExistence type="predicted"/>
<evidence type="ECO:0000313" key="1">
    <source>
        <dbReference type="EMBL" id="CAB5238800.1"/>
    </source>
</evidence>
<reference evidence="1" key="1">
    <citation type="submission" date="2020-05" db="EMBL/GenBank/DDBJ databases">
        <authorList>
            <person name="Chiriac C."/>
            <person name="Salcher M."/>
            <person name="Ghai R."/>
            <person name="Kavagutti S V."/>
        </authorList>
    </citation>
    <scope>NUCLEOTIDE SEQUENCE</scope>
</reference>
<name>A0A6J7XNG6_9CAUD</name>
<sequence length="59" mass="6699">MDGTNRHRYTLVTICPLFSGWTNRADLSPICPICPKLEVLTFVTAFILDPDIFTLYPNP</sequence>
<accession>A0A6J7XNG6</accession>
<gene>
    <name evidence="1" type="ORF">UFOVP751_42</name>
</gene>
<organism evidence="1">
    <name type="scientific">uncultured Caudovirales phage</name>
    <dbReference type="NCBI Taxonomy" id="2100421"/>
    <lineage>
        <taxon>Viruses</taxon>
        <taxon>Duplodnaviria</taxon>
        <taxon>Heunggongvirae</taxon>
        <taxon>Uroviricota</taxon>
        <taxon>Caudoviricetes</taxon>
        <taxon>Peduoviridae</taxon>
        <taxon>Maltschvirus</taxon>
        <taxon>Maltschvirus maltsch</taxon>
    </lineage>
</organism>
<dbReference type="EMBL" id="LR798465">
    <property type="protein sequence ID" value="CAB5238800.1"/>
    <property type="molecule type" value="Genomic_DNA"/>
</dbReference>
<protein>
    <submittedName>
        <fullName evidence="1">Uncharacterized protein</fullName>
    </submittedName>
</protein>